<dbReference type="Proteomes" id="UP000050265">
    <property type="component" value="Unassembled WGS sequence"/>
</dbReference>
<keyword evidence="1" id="KW-0812">Transmembrane</keyword>
<name>A0A0P9UBI9_PSEAV</name>
<comment type="caution">
    <text evidence="2">The sequence shown here is derived from an EMBL/GenBank/DDBJ whole genome shotgun (WGS) entry which is preliminary data.</text>
</comment>
<proteinExistence type="predicted"/>
<sequence length="47" mass="5247">MPVLAGVPLPLFFHLSTRIKNLIMDTFFLTTVSILKLMIGGVVLKIF</sequence>
<gene>
    <name evidence="2" type="ORF">ALO35_102759</name>
</gene>
<accession>A0A0P9UBI9</accession>
<keyword evidence="1" id="KW-1133">Transmembrane helix</keyword>
<protein>
    <submittedName>
        <fullName evidence="2">Uncharacterized protein</fullName>
    </submittedName>
</protein>
<dbReference type="AlphaFoldDB" id="A0A0P9UBI9"/>
<dbReference type="PATRIC" id="fig|53707.8.peg.1549"/>
<feature type="transmembrane region" description="Helical" evidence="1">
    <location>
        <begin position="28"/>
        <end position="46"/>
    </location>
</feature>
<evidence type="ECO:0000256" key="1">
    <source>
        <dbReference type="SAM" id="Phobius"/>
    </source>
</evidence>
<evidence type="ECO:0000313" key="2">
    <source>
        <dbReference type="EMBL" id="KPX75326.1"/>
    </source>
</evidence>
<keyword evidence="1" id="KW-0472">Membrane</keyword>
<organism evidence="2 3">
    <name type="scientific">Pseudomonas amygdali pv. lachrymans</name>
    <name type="common">Pseudomonas syringae pv. lachrymans</name>
    <dbReference type="NCBI Taxonomy" id="53707"/>
    <lineage>
        <taxon>Bacteria</taxon>
        <taxon>Pseudomonadati</taxon>
        <taxon>Pseudomonadota</taxon>
        <taxon>Gammaproteobacteria</taxon>
        <taxon>Pseudomonadales</taxon>
        <taxon>Pseudomonadaceae</taxon>
        <taxon>Pseudomonas</taxon>
        <taxon>Pseudomonas amygdali</taxon>
    </lineage>
</organism>
<reference evidence="2 3" key="1">
    <citation type="submission" date="2015-09" db="EMBL/GenBank/DDBJ databases">
        <title>Genome announcement of multiple Pseudomonas syringae strains.</title>
        <authorList>
            <person name="Thakur S."/>
            <person name="Wang P.W."/>
            <person name="Gong Y."/>
            <person name="Weir B.S."/>
            <person name="Guttman D.S."/>
        </authorList>
    </citation>
    <scope>NUCLEOTIDE SEQUENCE [LARGE SCALE GENOMIC DNA]</scope>
    <source>
        <strain evidence="2 3">ICMP3507</strain>
    </source>
</reference>
<dbReference type="EMBL" id="LJQP01000081">
    <property type="protein sequence ID" value="KPX75326.1"/>
    <property type="molecule type" value="Genomic_DNA"/>
</dbReference>
<evidence type="ECO:0000313" key="3">
    <source>
        <dbReference type="Proteomes" id="UP000050265"/>
    </source>
</evidence>